<accession>A0A5B7DVP7</accession>
<dbReference type="AlphaFoldDB" id="A0A5B7DVP7"/>
<evidence type="ECO:0000313" key="2">
    <source>
        <dbReference type="Proteomes" id="UP000324222"/>
    </source>
</evidence>
<name>A0A5B7DVP7_PORTR</name>
<proteinExistence type="predicted"/>
<gene>
    <name evidence="1" type="ORF">E2C01_018688</name>
</gene>
<comment type="caution">
    <text evidence="1">The sequence shown here is derived from an EMBL/GenBank/DDBJ whole genome shotgun (WGS) entry which is preliminary data.</text>
</comment>
<keyword evidence="2" id="KW-1185">Reference proteome</keyword>
<reference evidence="1 2" key="1">
    <citation type="submission" date="2019-05" db="EMBL/GenBank/DDBJ databases">
        <title>Another draft genome of Portunus trituberculatus and its Hox gene families provides insights of decapod evolution.</title>
        <authorList>
            <person name="Jeong J.-H."/>
            <person name="Song I."/>
            <person name="Kim S."/>
            <person name="Choi T."/>
            <person name="Kim D."/>
            <person name="Ryu S."/>
            <person name="Kim W."/>
        </authorList>
    </citation>
    <scope>NUCLEOTIDE SEQUENCE [LARGE SCALE GENOMIC DNA]</scope>
    <source>
        <tissue evidence="1">Muscle</tissue>
    </source>
</reference>
<evidence type="ECO:0000313" key="1">
    <source>
        <dbReference type="EMBL" id="MPC25570.1"/>
    </source>
</evidence>
<dbReference type="EMBL" id="VSRR010001478">
    <property type="protein sequence ID" value="MPC25570.1"/>
    <property type="molecule type" value="Genomic_DNA"/>
</dbReference>
<protein>
    <submittedName>
        <fullName evidence="1">Uncharacterized protein</fullName>
    </submittedName>
</protein>
<organism evidence="1 2">
    <name type="scientific">Portunus trituberculatus</name>
    <name type="common">Swimming crab</name>
    <name type="synonym">Neptunus trituberculatus</name>
    <dbReference type="NCBI Taxonomy" id="210409"/>
    <lineage>
        <taxon>Eukaryota</taxon>
        <taxon>Metazoa</taxon>
        <taxon>Ecdysozoa</taxon>
        <taxon>Arthropoda</taxon>
        <taxon>Crustacea</taxon>
        <taxon>Multicrustacea</taxon>
        <taxon>Malacostraca</taxon>
        <taxon>Eumalacostraca</taxon>
        <taxon>Eucarida</taxon>
        <taxon>Decapoda</taxon>
        <taxon>Pleocyemata</taxon>
        <taxon>Brachyura</taxon>
        <taxon>Eubrachyura</taxon>
        <taxon>Portunoidea</taxon>
        <taxon>Portunidae</taxon>
        <taxon>Portuninae</taxon>
        <taxon>Portunus</taxon>
    </lineage>
</organism>
<dbReference type="Proteomes" id="UP000324222">
    <property type="component" value="Unassembled WGS sequence"/>
</dbReference>
<sequence length="74" mass="8098">MIDSNQSDLSLGPILVRESPDETSFLGEPLLASCFDSTKGIDSLFINSTVFFGDLYVVGHFLSHCDNTVETKII</sequence>